<accession>A0A0T9KIG0</accession>
<reference evidence="1 2" key="1">
    <citation type="submission" date="2015-03" db="EMBL/GenBank/DDBJ databases">
        <authorList>
            <person name="Murphy D."/>
        </authorList>
    </citation>
    <scope>NUCLEOTIDE SEQUENCE [LARGE SCALE GENOMIC DNA]</scope>
    <source>
        <strain evidence="1 2">FCF326</strain>
    </source>
</reference>
<dbReference type="EMBL" id="CPYI01000001">
    <property type="protein sequence ID" value="CNE03432.1"/>
    <property type="molecule type" value="Genomic_DNA"/>
</dbReference>
<organism evidence="1 2">
    <name type="scientific">Yersinia kristensenii</name>
    <dbReference type="NCBI Taxonomy" id="28152"/>
    <lineage>
        <taxon>Bacteria</taxon>
        <taxon>Pseudomonadati</taxon>
        <taxon>Pseudomonadota</taxon>
        <taxon>Gammaproteobacteria</taxon>
        <taxon>Enterobacterales</taxon>
        <taxon>Yersiniaceae</taxon>
        <taxon>Yersinia</taxon>
    </lineage>
</organism>
<dbReference type="AlphaFoldDB" id="A0A0T9KIG0"/>
<name>A0A0T9KIG0_YERKR</name>
<evidence type="ECO:0000313" key="1">
    <source>
        <dbReference type="EMBL" id="CNE03432.1"/>
    </source>
</evidence>
<evidence type="ECO:0000313" key="2">
    <source>
        <dbReference type="Proteomes" id="UP000045824"/>
    </source>
</evidence>
<sequence length="50" mass="5538">MANIFIKQKEAFDAQTRVRQLSEPALELINPPRSCAVPGRYRPDTLAPAG</sequence>
<proteinExistence type="predicted"/>
<protein>
    <submittedName>
        <fullName evidence="1">Uncharacterized protein</fullName>
    </submittedName>
</protein>
<gene>
    <name evidence="1" type="ORF">ERS008491_00241</name>
</gene>
<dbReference type="Proteomes" id="UP000045824">
    <property type="component" value="Unassembled WGS sequence"/>
</dbReference>